<dbReference type="Proteomes" id="UP000001351">
    <property type="component" value="Chromosome"/>
</dbReference>
<dbReference type="FunFam" id="2.40.50.100:FF:000003">
    <property type="entry name" value="Acetyl-CoA carboxylase biotin carboxyl carrier protein"/>
    <property type="match status" value="1"/>
</dbReference>
<dbReference type="RefSeq" id="WP_013374818.1">
    <property type="nucleotide sequence ID" value="NC_014623.1"/>
</dbReference>
<keyword evidence="1" id="KW-0092">Biotin</keyword>
<dbReference type="CDD" id="cd06850">
    <property type="entry name" value="biotinyl_domain"/>
    <property type="match status" value="1"/>
</dbReference>
<evidence type="ECO:0000313" key="4">
    <source>
        <dbReference type="Proteomes" id="UP000001351"/>
    </source>
</evidence>
<dbReference type="PROSITE" id="PS50968">
    <property type="entry name" value="BIOTINYL_LIPOYL"/>
    <property type="match status" value="1"/>
</dbReference>
<dbReference type="eggNOG" id="COG4770">
    <property type="taxonomic scope" value="Bacteria"/>
</dbReference>
<dbReference type="HOGENOM" id="CLU_016733_5_1_7"/>
<accession>E3FQH8</accession>
<feature type="domain" description="Lipoyl-binding" evidence="2">
    <location>
        <begin position="90"/>
        <end position="168"/>
    </location>
</feature>
<dbReference type="KEGG" id="sur:STAUR_1679"/>
<dbReference type="PROSITE" id="PS00188">
    <property type="entry name" value="BIOTIN"/>
    <property type="match status" value="1"/>
</dbReference>
<proteinExistence type="predicted"/>
<gene>
    <name evidence="3" type="ordered locus">STAUR_1679</name>
</gene>
<keyword evidence="4" id="KW-1185">Reference proteome</keyword>
<dbReference type="InterPro" id="IPR011053">
    <property type="entry name" value="Single_hybrid_motif"/>
</dbReference>
<dbReference type="InterPro" id="IPR000089">
    <property type="entry name" value="Biotin_lipoyl"/>
</dbReference>
<dbReference type="EMBL" id="CP002271">
    <property type="protein sequence ID" value="ADO69483.1"/>
    <property type="molecule type" value="Genomic_DNA"/>
</dbReference>
<dbReference type="InterPro" id="IPR050709">
    <property type="entry name" value="Biotin_Carboxyl_Carrier/Decarb"/>
</dbReference>
<dbReference type="SUPFAM" id="SSF51230">
    <property type="entry name" value="Single hybrid motif"/>
    <property type="match status" value="1"/>
</dbReference>
<protein>
    <submittedName>
        <fullName evidence="3">Biotin/lipoic acid binding domain protein</fullName>
    </submittedName>
</protein>
<dbReference type="AlphaFoldDB" id="E3FQH8"/>
<dbReference type="InterPro" id="IPR001882">
    <property type="entry name" value="Biotin_BS"/>
</dbReference>
<organism evidence="3 4">
    <name type="scientific">Stigmatella aurantiaca (strain DW4/3-1)</name>
    <dbReference type="NCBI Taxonomy" id="378806"/>
    <lineage>
        <taxon>Bacteria</taxon>
        <taxon>Pseudomonadati</taxon>
        <taxon>Myxococcota</taxon>
        <taxon>Myxococcia</taxon>
        <taxon>Myxococcales</taxon>
        <taxon>Cystobacterineae</taxon>
        <taxon>Archangiaceae</taxon>
        <taxon>Stigmatella</taxon>
    </lineage>
</organism>
<dbReference type="Pfam" id="PF00364">
    <property type="entry name" value="Biotin_lipoyl"/>
    <property type="match status" value="1"/>
</dbReference>
<dbReference type="Gene3D" id="2.40.50.100">
    <property type="match status" value="1"/>
</dbReference>
<dbReference type="PANTHER" id="PTHR45266:SF3">
    <property type="entry name" value="OXALOACETATE DECARBOXYLASE ALPHA CHAIN"/>
    <property type="match status" value="1"/>
</dbReference>
<reference evidence="3 4" key="1">
    <citation type="journal article" date="2011" name="Mol. Biol. Evol.">
        <title>Comparative genomic analysis of fruiting body formation in Myxococcales.</title>
        <authorList>
            <person name="Huntley S."/>
            <person name="Hamann N."/>
            <person name="Wegener-Feldbrugge S."/>
            <person name="Treuner-Lange A."/>
            <person name="Kube M."/>
            <person name="Reinhardt R."/>
            <person name="Klages S."/>
            <person name="Muller R."/>
            <person name="Ronning C.M."/>
            <person name="Nierman W.C."/>
            <person name="Sogaard-Andersen L."/>
        </authorList>
    </citation>
    <scope>NUCLEOTIDE SEQUENCE [LARGE SCALE GENOMIC DNA]</scope>
    <source>
        <strain evidence="3 4">DW4/3-1</strain>
    </source>
</reference>
<evidence type="ECO:0000256" key="1">
    <source>
        <dbReference type="ARBA" id="ARBA00023267"/>
    </source>
</evidence>
<sequence>MRYFAKLQGQKEAVPVDVEPLGGSRYRLTIHEQTHTVDALTLDHGAVSLLVDGDSYHVEFEENGDEVGVLVRGQVSRVDVADERRLRLRVGAAGFSVEGKQVISAPMPGKVVKVLVKVGDEVKEGQGLVVVEAMKMENELKSPKAGKVTELFAKEGTAVENNAKLVVV</sequence>
<dbReference type="STRING" id="378806.STAUR_1679"/>
<dbReference type="PANTHER" id="PTHR45266">
    <property type="entry name" value="OXALOACETATE DECARBOXYLASE ALPHA CHAIN"/>
    <property type="match status" value="1"/>
</dbReference>
<evidence type="ECO:0000313" key="3">
    <source>
        <dbReference type="EMBL" id="ADO69483.1"/>
    </source>
</evidence>
<name>E3FQH8_STIAD</name>
<dbReference type="OrthoDB" id="9812676at2"/>
<evidence type="ECO:0000259" key="2">
    <source>
        <dbReference type="PROSITE" id="PS50968"/>
    </source>
</evidence>